<dbReference type="Pfam" id="PF00990">
    <property type="entry name" value="GGDEF"/>
    <property type="match status" value="1"/>
</dbReference>
<keyword evidence="4" id="KW-0472">Membrane</keyword>
<feature type="transmembrane region" description="Helical" evidence="4">
    <location>
        <begin position="212"/>
        <end position="236"/>
    </location>
</feature>
<dbReference type="InterPro" id="IPR043128">
    <property type="entry name" value="Rev_trsase/Diguanyl_cyclase"/>
</dbReference>
<proteinExistence type="predicted"/>
<sequence length="528" mass="58498">MENTQSPDTFTMKRGDTRQPARDSVTADLPTEASSRPPTHYRTLSAKQLWHEGSRSEQGLILGGWLLSVLACMASGIAAVVNSWSGLSLTFAGVEVYVSIYPPLMICLWWTLFFGWAWGAIPAYLATLSLALYAHMPLPWALLFACANPLGFAVLVLGYRTIAMPLHLRSTNAVLYYTLMSFVASVFSSAGALIWCYTNLVDPTGLLPIWQGWWLGGFLQCLLLGGPLLLVSQPALERWRDRHPRLWRTAEAESRRLSLQLVIAIVAGVLIYGWLTLWLGSNTVRHALRASELAILPGAVTTMLATTWTFYWVFAVIAAFVGFFGYRMFTYWLDSTTRLVSELAEANNKLAHLARTDALTGQPNRRALEEALEQQLQRSQRNGERASLVLLDIDHFKGVNDRYGHDAGDAVIRALAETMKETIRNVDVAGRWGGEEFLVVLANVDEEGAAAFAERLRTRVESTPVAHGELHVSYTISLGVAPLSTPHRETWLKRADEALYRAKLDGRNRTAIAPARSEAEGVSLHSPC</sequence>
<dbReference type="RefSeq" id="WP_085275723.1">
    <property type="nucleotide sequence ID" value="NZ_FXAG01000005.1"/>
</dbReference>
<feature type="region of interest" description="Disordered" evidence="3">
    <location>
        <begin position="1"/>
        <end position="39"/>
    </location>
</feature>
<dbReference type="CDD" id="cd01949">
    <property type="entry name" value="GGDEF"/>
    <property type="match status" value="1"/>
</dbReference>
<dbReference type="SUPFAM" id="SSF55073">
    <property type="entry name" value="Nucleotide cyclase"/>
    <property type="match status" value="1"/>
</dbReference>
<accession>A0A1Y6BIQ7</accession>
<dbReference type="GO" id="GO:0005886">
    <property type="term" value="C:plasma membrane"/>
    <property type="evidence" value="ECO:0007669"/>
    <property type="project" value="TreeGrafter"/>
</dbReference>
<dbReference type="PROSITE" id="PS50887">
    <property type="entry name" value="GGDEF"/>
    <property type="match status" value="1"/>
</dbReference>
<organism evidence="6 7">
    <name type="scientific">Pseudogulbenkiania subflava DSM 22618</name>
    <dbReference type="NCBI Taxonomy" id="1123014"/>
    <lineage>
        <taxon>Bacteria</taxon>
        <taxon>Pseudomonadati</taxon>
        <taxon>Pseudomonadota</taxon>
        <taxon>Betaproteobacteria</taxon>
        <taxon>Neisseriales</taxon>
        <taxon>Chromobacteriaceae</taxon>
        <taxon>Pseudogulbenkiania</taxon>
    </lineage>
</organism>
<dbReference type="Gene3D" id="3.30.70.270">
    <property type="match status" value="1"/>
</dbReference>
<feature type="transmembrane region" description="Helical" evidence="4">
    <location>
        <begin position="310"/>
        <end position="329"/>
    </location>
</feature>
<dbReference type="InterPro" id="IPR000160">
    <property type="entry name" value="GGDEF_dom"/>
</dbReference>
<gene>
    <name evidence="6" type="ORF">SAMN02745746_01420</name>
</gene>
<evidence type="ECO:0000259" key="5">
    <source>
        <dbReference type="PROSITE" id="PS50887"/>
    </source>
</evidence>
<dbReference type="PANTHER" id="PTHR45138:SF9">
    <property type="entry name" value="DIGUANYLATE CYCLASE DGCM-RELATED"/>
    <property type="match status" value="1"/>
</dbReference>
<dbReference type="GO" id="GO:0043709">
    <property type="term" value="P:cell adhesion involved in single-species biofilm formation"/>
    <property type="evidence" value="ECO:0007669"/>
    <property type="project" value="TreeGrafter"/>
</dbReference>
<dbReference type="Proteomes" id="UP000192920">
    <property type="component" value="Unassembled WGS sequence"/>
</dbReference>
<dbReference type="GO" id="GO:0052621">
    <property type="term" value="F:diguanylate cyclase activity"/>
    <property type="evidence" value="ECO:0007669"/>
    <property type="project" value="UniProtKB-EC"/>
</dbReference>
<feature type="transmembrane region" description="Helical" evidence="4">
    <location>
        <begin position="87"/>
        <end position="109"/>
    </location>
</feature>
<keyword evidence="4" id="KW-0812">Transmembrane</keyword>
<dbReference type="InterPro" id="IPR050469">
    <property type="entry name" value="Diguanylate_Cyclase"/>
</dbReference>
<reference evidence="7" key="1">
    <citation type="submission" date="2017-04" db="EMBL/GenBank/DDBJ databases">
        <authorList>
            <person name="Varghese N."/>
            <person name="Submissions S."/>
        </authorList>
    </citation>
    <scope>NUCLEOTIDE SEQUENCE [LARGE SCALE GENOMIC DNA]</scope>
    <source>
        <strain evidence="7">DSM 22618</strain>
    </source>
</reference>
<dbReference type="NCBIfam" id="TIGR00254">
    <property type="entry name" value="GGDEF"/>
    <property type="match status" value="1"/>
</dbReference>
<evidence type="ECO:0000256" key="1">
    <source>
        <dbReference type="ARBA" id="ARBA00012528"/>
    </source>
</evidence>
<feature type="transmembrane region" description="Helical" evidence="4">
    <location>
        <begin position="60"/>
        <end position="81"/>
    </location>
</feature>
<evidence type="ECO:0000256" key="4">
    <source>
        <dbReference type="SAM" id="Phobius"/>
    </source>
</evidence>
<dbReference type="AlphaFoldDB" id="A0A1Y6BIQ7"/>
<dbReference type="PANTHER" id="PTHR45138">
    <property type="entry name" value="REGULATORY COMPONENTS OF SENSORY TRANSDUCTION SYSTEM"/>
    <property type="match status" value="1"/>
</dbReference>
<comment type="catalytic activity">
    <reaction evidence="2">
        <text>2 GTP = 3',3'-c-di-GMP + 2 diphosphate</text>
        <dbReference type="Rhea" id="RHEA:24898"/>
        <dbReference type="ChEBI" id="CHEBI:33019"/>
        <dbReference type="ChEBI" id="CHEBI:37565"/>
        <dbReference type="ChEBI" id="CHEBI:58805"/>
        <dbReference type="EC" id="2.7.7.65"/>
    </reaction>
</comment>
<dbReference type="STRING" id="1123014.SAMN02745746_01420"/>
<evidence type="ECO:0000256" key="2">
    <source>
        <dbReference type="ARBA" id="ARBA00034247"/>
    </source>
</evidence>
<keyword evidence="4" id="KW-1133">Transmembrane helix</keyword>
<feature type="domain" description="GGDEF" evidence="5">
    <location>
        <begin position="384"/>
        <end position="515"/>
    </location>
</feature>
<dbReference type="EC" id="2.7.7.65" evidence="1"/>
<feature type="transmembrane region" description="Helical" evidence="4">
    <location>
        <begin position="140"/>
        <end position="162"/>
    </location>
</feature>
<evidence type="ECO:0000256" key="3">
    <source>
        <dbReference type="SAM" id="MobiDB-lite"/>
    </source>
</evidence>
<keyword evidence="7" id="KW-1185">Reference proteome</keyword>
<dbReference type="SMART" id="SM00267">
    <property type="entry name" value="GGDEF"/>
    <property type="match status" value="1"/>
</dbReference>
<evidence type="ECO:0000313" key="7">
    <source>
        <dbReference type="Proteomes" id="UP000192920"/>
    </source>
</evidence>
<dbReference type="FunFam" id="3.30.70.270:FF:000001">
    <property type="entry name" value="Diguanylate cyclase domain protein"/>
    <property type="match status" value="1"/>
</dbReference>
<feature type="transmembrane region" description="Helical" evidence="4">
    <location>
        <begin position="257"/>
        <end position="275"/>
    </location>
</feature>
<dbReference type="GO" id="GO:1902201">
    <property type="term" value="P:negative regulation of bacterial-type flagellum-dependent cell motility"/>
    <property type="evidence" value="ECO:0007669"/>
    <property type="project" value="TreeGrafter"/>
</dbReference>
<name>A0A1Y6BIQ7_9NEIS</name>
<feature type="transmembrane region" description="Helical" evidence="4">
    <location>
        <begin position="174"/>
        <end position="200"/>
    </location>
</feature>
<protein>
    <recommendedName>
        <fullName evidence="1">diguanylate cyclase</fullName>
        <ecNumber evidence="1">2.7.7.65</ecNumber>
    </recommendedName>
</protein>
<feature type="compositionally biased region" description="Basic and acidic residues" evidence="3">
    <location>
        <begin position="11"/>
        <end position="21"/>
    </location>
</feature>
<evidence type="ECO:0000313" key="6">
    <source>
        <dbReference type="EMBL" id="SMF11578.1"/>
    </source>
</evidence>
<dbReference type="EMBL" id="FXAG01000005">
    <property type="protein sequence ID" value="SMF11578.1"/>
    <property type="molecule type" value="Genomic_DNA"/>
</dbReference>
<dbReference type="InterPro" id="IPR029787">
    <property type="entry name" value="Nucleotide_cyclase"/>
</dbReference>